<proteinExistence type="predicted"/>
<dbReference type="EMBL" id="VLNR01000068">
    <property type="protein sequence ID" value="TSE04972.1"/>
    <property type="molecule type" value="Genomic_DNA"/>
</dbReference>
<reference evidence="1 2" key="1">
    <citation type="submission" date="2019-07" db="EMBL/GenBank/DDBJ databases">
        <title>The draft genome sequence of Aquimarina algiphila M91.</title>
        <authorList>
            <person name="Meng X."/>
        </authorList>
    </citation>
    <scope>NUCLEOTIDE SEQUENCE [LARGE SCALE GENOMIC DNA]</scope>
    <source>
        <strain evidence="1 2">M91</strain>
    </source>
</reference>
<organism evidence="1 2">
    <name type="scientific">Aquimarina algiphila</name>
    <dbReference type="NCBI Taxonomy" id="2047982"/>
    <lineage>
        <taxon>Bacteria</taxon>
        <taxon>Pseudomonadati</taxon>
        <taxon>Bacteroidota</taxon>
        <taxon>Flavobacteriia</taxon>
        <taxon>Flavobacteriales</taxon>
        <taxon>Flavobacteriaceae</taxon>
        <taxon>Aquimarina</taxon>
    </lineage>
</organism>
<keyword evidence="2" id="KW-1185">Reference proteome</keyword>
<evidence type="ECO:0000313" key="2">
    <source>
        <dbReference type="Proteomes" id="UP000318833"/>
    </source>
</evidence>
<gene>
    <name evidence="1" type="ORF">FOF46_24410</name>
</gene>
<name>A0A554VDI5_9FLAO</name>
<evidence type="ECO:0000313" key="1">
    <source>
        <dbReference type="EMBL" id="TSE04972.1"/>
    </source>
</evidence>
<dbReference type="OrthoDB" id="1444099at2"/>
<comment type="caution">
    <text evidence="1">The sequence shown here is derived from an EMBL/GenBank/DDBJ whole genome shotgun (WGS) entry which is preliminary data.</text>
</comment>
<sequence>MKKISLKHGQSGIIEYNELKITTNLNIYDKSSAAHLIGDISLEVQNNGESIASFYINNDPSESSYYTKAYKKYFLTFLIENSNYYLSIEPIRLGKTFALLNTGSIMVGDKSDLEIELIDCYHEWGYDGPPEDKDRKYFDTANYTLKVITKDTIKSFNFYDSIIKNKYTIALENYTIDILSDRYTHTSCLLEMIINKK</sequence>
<dbReference type="AlphaFoldDB" id="A0A554VDI5"/>
<accession>A0A554VDI5</accession>
<dbReference type="RefSeq" id="WP_143918270.1">
    <property type="nucleotide sequence ID" value="NZ_CANLFO010000007.1"/>
</dbReference>
<protein>
    <submittedName>
        <fullName evidence="1">Uncharacterized protein</fullName>
    </submittedName>
</protein>
<dbReference type="Proteomes" id="UP000318833">
    <property type="component" value="Unassembled WGS sequence"/>
</dbReference>